<reference evidence="5" key="1">
    <citation type="journal article" date="2014" name="Microb. Cell Fact.">
        <title>Exploiting Issatchenkia orientalis SD108 for succinic acid production.</title>
        <authorList>
            <person name="Xiao H."/>
            <person name="Shao Z."/>
            <person name="Jiang Y."/>
            <person name="Dole S."/>
            <person name="Zhao H."/>
        </authorList>
    </citation>
    <scope>NUCLEOTIDE SEQUENCE [LARGE SCALE GENOMIC DNA]</scope>
    <source>
        <strain evidence="5">SD108</strain>
    </source>
</reference>
<sequence length="266" mass="30565">MSTDPLYGPLNRNFNPNVNIIHCNLSINSTTLYTYDNPFISHHTSLNYLEIITQKLGEINEVQENSIDSMNVSQSITTNNQETSLIIYYNKKVMVNDSNDLITVVILCGTQLLGSFVQNLLKKILDCYVEEYFNINKKYEFKLKMREIIEDEERKLVTLVQNYGATEEDVSLVRDLMNENIDKILKRGDNLQSLINKTSNLNTNASSFRKKAVHAKRKIFWSNFKFAGMVIVTLAILGYIFLGMECGLPFYEKCLHPKKPSQPDPN</sequence>
<dbReference type="EMBL" id="JQFK01000012">
    <property type="protein sequence ID" value="KGK39092.1"/>
    <property type="molecule type" value="Genomic_DNA"/>
</dbReference>
<evidence type="ECO:0000256" key="2">
    <source>
        <dbReference type="SAM" id="Phobius"/>
    </source>
</evidence>
<evidence type="ECO:0000259" key="3">
    <source>
        <dbReference type="PROSITE" id="PS50892"/>
    </source>
</evidence>
<dbReference type="Proteomes" id="UP000029867">
    <property type="component" value="Unassembled WGS sequence"/>
</dbReference>
<dbReference type="InterPro" id="IPR016444">
    <property type="entry name" value="Synaptobrevin/VAMP"/>
</dbReference>
<dbReference type="Gene3D" id="1.20.5.110">
    <property type="match status" value="1"/>
</dbReference>
<keyword evidence="2" id="KW-1133">Transmembrane helix</keyword>
<dbReference type="PROSITE" id="PS50892">
    <property type="entry name" value="V_SNARE"/>
    <property type="match status" value="1"/>
</dbReference>
<dbReference type="GO" id="GO:0016192">
    <property type="term" value="P:vesicle-mediated transport"/>
    <property type="evidence" value="ECO:0007669"/>
    <property type="project" value="InterPro"/>
</dbReference>
<feature type="transmembrane region" description="Helical" evidence="2">
    <location>
        <begin position="219"/>
        <end position="242"/>
    </location>
</feature>
<evidence type="ECO:0000313" key="4">
    <source>
        <dbReference type="EMBL" id="KGK39092.1"/>
    </source>
</evidence>
<organism evidence="4 5">
    <name type="scientific">Pichia kudriavzevii</name>
    <name type="common">Yeast</name>
    <name type="synonym">Issatchenkia orientalis</name>
    <dbReference type="NCBI Taxonomy" id="4909"/>
    <lineage>
        <taxon>Eukaryota</taxon>
        <taxon>Fungi</taxon>
        <taxon>Dikarya</taxon>
        <taxon>Ascomycota</taxon>
        <taxon>Saccharomycotina</taxon>
        <taxon>Pichiomycetes</taxon>
        <taxon>Pichiales</taxon>
        <taxon>Pichiaceae</taxon>
        <taxon>Pichia</taxon>
    </lineage>
</organism>
<keyword evidence="2" id="KW-0812">Transmembrane</keyword>
<dbReference type="InterPro" id="IPR042855">
    <property type="entry name" value="V_SNARE_CC"/>
</dbReference>
<evidence type="ECO:0000256" key="1">
    <source>
        <dbReference type="PROSITE-ProRule" id="PRU00290"/>
    </source>
</evidence>
<dbReference type="Pfam" id="PF00957">
    <property type="entry name" value="Synaptobrevin"/>
    <property type="match status" value="1"/>
</dbReference>
<dbReference type="InterPro" id="IPR001388">
    <property type="entry name" value="Synaptobrevin-like"/>
</dbReference>
<keyword evidence="1" id="KW-0175">Coiled coil</keyword>
<dbReference type="CDD" id="cd15843">
    <property type="entry name" value="R-SNARE"/>
    <property type="match status" value="1"/>
</dbReference>
<dbReference type="AlphaFoldDB" id="A0A099P4C8"/>
<keyword evidence="2" id="KW-0472">Membrane</keyword>
<gene>
    <name evidence="4" type="ORF">JL09_g1711</name>
</gene>
<dbReference type="SUPFAM" id="SSF58038">
    <property type="entry name" value="SNARE fusion complex"/>
    <property type="match status" value="1"/>
</dbReference>
<dbReference type="PANTHER" id="PTHR45701">
    <property type="entry name" value="SYNAPTOBREVIN FAMILY MEMBER"/>
    <property type="match status" value="1"/>
</dbReference>
<proteinExistence type="predicted"/>
<dbReference type="PRINTS" id="PR00219">
    <property type="entry name" value="SYNAPTOBREVN"/>
</dbReference>
<comment type="caution">
    <text evidence="4">The sequence shown here is derived from an EMBL/GenBank/DDBJ whole genome shotgun (WGS) entry which is preliminary data.</text>
</comment>
<evidence type="ECO:0000313" key="5">
    <source>
        <dbReference type="Proteomes" id="UP000029867"/>
    </source>
</evidence>
<dbReference type="GO" id="GO:0016020">
    <property type="term" value="C:membrane"/>
    <property type="evidence" value="ECO:0007669"/>
    <property type="project" value="InterPro"/>
</dbReference>
<dbReference type="eggNOG" id="KOG0859">
    <property type="taxonomic scope" value="Eukaryota"/>
</dbReference>
<feature type="domain" description="V-SNARE coiled-coil homology" evidence="3">
    <location>
        <begin position="162"/>
        <end position="222"/>
    </location>
</feature>
<name>A0A099P4C8_PICKU</name>
<dbReference type="HOGENOM" id="CLU_087338_0_0_1"/>
<accession>A0A099P4C8</accession>
<dbReference type="VEuPathDB" id="FungiDB:C5L36_0B03810"/>
<protein>
    <recommendedName>
        <fullName evidence="3">V-SNARE coiled-coil homology domain-containing protein</fullName>
    </recommendedName>
</protein>